<organism evidence="1 2">
    <name type="scientific">Holothuria leucospilota</name>
    <name type="common">Black long sea cucumber</name>
    <name type="synonym">Mertensiothuria leucospilota</name>
    <dbReference type="NCBI Taxonomy" id="206669"/>
    <lineage>
        <taxon>Eukaryota</taxon>
        <taxon>Metazoa</taxon>
        <taxon>Echinodermata</taxon>
        <taxon>Eleutherozoa</taxon>
        <taxon>Echinozoa</taxon>
        <taxon>Holothuroidea</taxon>
        <taxon>Aspidochirotacea</taxon>
        <taxon>Aspidochirotida</taxon>
        <taxon>Holothuriidae</taxon>
        <taxon>Holothuria</taxon>
    </lineage>
</organism>
<dbReference type="Proteomes" id="UP001152320">
    <property type="component" value="Chromosome 2"/>
</dbReference>
<reference evidence="1" key="1">
    <citation type="submission" date="2021-10" db="EMBL/GenBank/DDBJ databases">
        <title>Tropical sea cucumber genome reveals ecological adaptation and Cuvierian tubules defense mechanism.</title>
        <authorList>
            <person name="Chen T."/>
        </authorList>
    </citation>
    <scope>NUCLEOTIDE SEQUENCE</scope>
    <source>
        <strain evidence="1">Nanhai2018</strain>
        <tissue evidence="1">Muscle</tissue>
    </source>
</reference>
<name>A0A9Q1HIN6_HOLLE</name>
<keyword evidence="2" id="KW-1185">Reference proteome</keyword>
<dbReference type="AlphaFoldDB" id="A0A9Q1HIN6"/>
<proteinExistence type="predicted"/>
<accession>A0A9Q1HIN6</accession>
<protein>
    <submittedName>
        <fullName evidence="1">Uncharacterized protein</fullName>
    </submittedName>
</protein>
<gene>
    <name evidence="1" type="ORF">HOLleu_06058</name>
</gene>
<evidence type="ECO:0000313" key="1">
    <source>
        <dbReference type="EMBL" id="KAJ8047145.1"/>
    </source>
</evidence>
<evidence type="ECO:0000313" key="2">
    <source>
        <dbReference type="Proteomes" id="UP001152320"/>
    </source>
</evidence>
<sequence length="92" mass="10162">MVFNVVRHCLLLHKVFKGSAVVGERNAPFKGWVPGVGSGGVQEQHPGGVQEATLTGARRLVWKKNNYPLRESIFHHYATSCANISEALHKQI</sequence>
<dbReference type="EMBL" id="JAIZAY010000002">
    <property type="protein sequence ID" value="KAJ8047145.1"/>
    <property type="molecule type" value="Genomic_DNA"/>
</dbReference>
<comment type="caution">
    <text evidence="1">The sequence shown here is derived from an EMBL/GenBank/DDBJ whole genome shotgun (WGS) entry which is preliminary data.</text>
</comment>